<organism evidence="1 2">
    <name type="scientific">Bacteroides stercoris</name>
    <dbReference type="NCBI Taxonomy" id="46506"/>
    <lineage>
        <taxon>Bacteria</taxon>
        <taxon>Pseudomonadati</taxon>
        <taxon>Bacteroidota</taxon>
        <taxon>Bacteroidia</taxon>
        <taxon>Bacteroidales</taxon>
        <taxon>Bacteroidaceae</taxon>
        <taxon>Bacteroides</taxon>
    </lineage>
</organism>
<dbReference type="EMBL" id="QSGN01000061">
    <property type="protein sequence ID" value="RHB23501.1"/>
    <property type="molecule type" value="Genomic_DNA"/>
</dbReference>
<accession>A0A413UV15</accession>
<dbReference type="AlphaFoldDB" id="A0A413UV15"/>
<sequence>MIDIVRYREMLLEIRQRVNVRSEKPIEGIKLAVREGHLQKKLKDAEGIWLCGNFPDAELKGGMDCHQESNQILLFLLEKVPAGEEMDEEELQHYALLQRIMELVKKELLAMDFVCGELSPADGMLTEWEYDVFGGFNGLSIGLKLVD</sequence>
<evidence type="ECO:0000313" key="2">
    <source>
        <dbReference type="Proteomes" id="UP000283482"/>
    </source>
</evidence>
<comment type="caution">
    <text evidence="1">The sequence shown here is derived from an EMBL/GenBank/DDBJ whole genome shotgun (WGS) entry which is preliminary data.</text>
</comment>
<dbReference type="RefSeq" id="WP_117907853.1">
    <property type="nucleotide sequence ID" value="NZ_CAXSRQ010000019.1"/>
</dbReference>
<name>A0A413UV15_BACSE</name>
<protein>
    <submittedName>
        <fullName evidence="1">Uncharacterized protein</fullName>
    </submittedName>
</protein>
<evidence type="ECO:0000313" key="1">
    <source>
        <dbReference type="EMBL" id="RHB23501.1"/>
    </source>
</evidence>
<proteinExistence type="predicted"/>
<dbReference type="Proteomes" id="UP000283482">
    <property type="component" value="Unassembled WGS sequence"/>
</dbReference>
<reference evidence="1 2" key="1">
    <citation type="submission" date="2018-08" db="EMBL/GenBank/DDBJ databases">
        <title>A genome reference for cultivated species of the human gut microbiota.</title>
        <authorList>
            <person name="Zou Y."/>
            <person name="Xue W."/>
            <person name="Luo G."/>
        </authorList>
    </citation>
    <scope>NUCLEOTIDE SEQUENCE [LARGE SCALE GENOMIC DNA]</scope>
    <source>
        <strain evidence="1 2">AM40-34</strain>
    </source>
</reference>
<gene>
    <name evidence="1" type="ORF">DW889_16035</name>
</gene>